<dbReference type="GO" id="GO:0006364">
    <property type="term" value="P:rRNA processing"/>
    <property type="evidence" value="ECO:0007669"/>
    <property type="project" value="UniProtKB-UniRule"/>
</dbReference>
<evidence type="ECO:0000256" key="3">
    <source>
        <dbReference type="ARBA" id="ARBA00006427"/>
    </source>
</evidence>
<sequence>MGSSAKKKKEKKQDFQKPKHKVGKAKPKASNFTDTSFKSKAIVVGHQSLSTVAPDITQQFKHNLSLASSAKSDKQRQEALSYLTTQLSSEPAVNPLGAPLLLSKLLPLISDSSTPVRAQLLKLFRALPEDEVRHSAEQAILYIRAGMTHLSADIGNDSLGFMEWLLDIADEDLVSCPGGWVKTLNTFCAMLGWSISSRKDGWTSGGAGQKVARGKVAQNQARCLEALTKFLRAGFQPETEMVSNPRAAHDNLYRIPRGPSAFAYLNLAGPRRDGDAEMYLDRESRQRVFHKRFHEAISRGLEHTKKEGGSTGRSAATLSQLLLGDEGMGDYEPSGAIETEDLLELW</sequence>
<comment type="similarity">
    <text evidence="3 5">Belongs to the IPI1/TEX10 family.</text>
</comment>
<dbReference type="Pfam" id="PF12333">
    <property type="entry name" value="Ipi1_N"/>
    <property type="match status" value="1"/>
</dbReference>
<protein>
    <recommendedName>
        <fullName evidence="5">Pre-rRNA-processing protein</fullName>
    </recommendedName>
</protein>
<name>A0A0B7KF76_BIOOC</name>
<dbReference type="Gene3D" id="1.25.10.10">
    <property type="entry name" value="Leucine-rich Repeat Variant"/>
    <property type="match status" value="1"/>
</dbReference>
<reference evidence="8" key="1">
    <citation type="submission" date="2015-01" db="EMBL/GenBank/DDBJ databases">
        <authorList>
            <person name="Durling Mikael"/>
        </authorList>
    </citation>
    <scope>NUCLEOTIDE SEQUENCE</scope>
</reference>
<dbReference type="SUPFAM" id="SSF48371">
    <property type="entry name" value="ARM repeat"/>
    <property type="match status" value="1"/>
</dbReference>
<dbReference type="AlphaFoldDB" id="A0A0B7KF76"/>
<proteinExistence type="inferred from homology"/>
<dbReference type="EMBL" id="CDPU01000036">
    <property type="protein sequence ID" value="CEO53570.1"/>
    <property type="molecule type" value="Genomic_DNA"/>
</dbReference>
<keyword evidence="5" id="KW-0690">Ribosome biogenesis</keyword>
<dbReference type="PANTHER" id="PTHR16056:SF2">
    <property type="entry name" value="TESTIS-EXPRESSED PROTEIN 10"/>
    <property type="match status" value="1"/>
</dbReference>
<evidence type="ECO:0000313" key="8">
    <source>
        <dbReference type="EMBL" id="CEO53570.1"/>
    </source>
</evidence>
<evidence type="ECO:0000256" key="5">
    <source>
        <dbReference type="RuleBase" id="RU368021"/>
    </source>
</evidence>
<evidence type="ECO:0000256" key="2">
    <source>
        <dbReference type="ARBA" id="ARBA00004123"/>
    </source>
</evidence>
<evidence type="ECO:0000256" key="6">
    <source>
        <dbReference type="SAM" id="MobiDB-lite"/>
    </source>
</evidence>
<dbReference type="PANTHER" id="PTHR16056">
    <property type="entry name" value="REGULATOR OF MICROTUBULE DYNAMICS PROTEIN"/>
    <property type="match status" value="1"/>
</dbReference>
<comment type="function">
    <text evidence="1 5">Component of the RIX1 complex required for processing of ITS2 sequences from 35S pre-rRNA.</text>
</comment>
<evidence type="ECO:0000259" key="7">
    <source>
        <dbReference type="Pfam" id="PF12333"/>
    </source>
</evidence>
<comment type="subunit">
    <text evidence="5">Component of the RIX1 complex.</text>
</comment>
<organism evidence="8">
    <name type="scientific">Bionectria ochroleuca</name>
    <name type="common">Gliocladium roseum</name>
    <dbReference type="NCBI Taxonomy" id="29856"/>
    <lineage>
        <taxon>Eukaryota</taxon>
        <taxon>Fungi</taxon>
        <taxon>Dikarya</taxon>
        <taxon>Ascomycota</taxon>
        <taxon>Pezizomycotina</taxon>
        <taxon>Sordariomycetes</taxon>
        <taxon>Hypocreomycetidae</taxon>
        <taxon>Hypocreales</taxon>
        <taxon>Bionectriaceae</taxon>
        <taxon>Clonostachys</taxon>
    </lineage>
</organism>
<dbReference type="InterPro" id="IPR016024">
    <property type="entry name" value="ARM-type_fold"/>
</dbReference>
<dbReference type="GO" id="GO:0120330">
    <property type="term" value="C:rixosome complex"/>
    <property type="evidence" value="ECO:0007669"/>
    <property type="project" value="UniProtKB-UniRule"/>
</dbReference>
<feature type="compositionally biased region" description="Basic residues" evidence="6">
    <location>
        <begin position="18"/>
        <end position="27"/>
    </location>
</feature>
<gene>
    <name evidence="8" type="ORF">BN869_000009628_1</name>
</gene>
<dbReference type="InterPro" id="IPR024679">
    <property type="entry name" value="Ipi1_N"/>
</dbReference>
<dbReference type="InterPro" id="IPR011989">
    <property type="entry name" value="ARM-like"/>
</dbReference>
<feature type="domain" description="Pre-rRNA-processing protein Ipi1 N-terminal" evidence="7">
    <location>
        <begin position="131"/>
        <end position="231"/>
    </location>
</feature>
<keyword evidence="4 5" id="KW-0539">Nucleus</keyword>
<comment type="subcellular location">
    <subcellularLocation>
        <location evidence="2 5">Nucleus</location>
    </subcellularLocation>
</comment>
<accession>A0A0B7KF76</accession>
<feature type="compositionally biased region" description="Basic residues" evidence="6">
    <location>
        <begin position="1"/>
        <end position="10"/>
    </location>
</feature>
<evidence type="ECO:0000256" key="4">
    <source>
        <dbReference type="ARBA" id="ARBA00023242"/>
    </source>
</evidence>
<feature type="region of interest" description="Disordered" evidence="6">
    <location>
        <begin position="1"/>
        <end position="32"/>
    </location>
</feature>
<dbReference type="GO" id="GO:0005634">
    <property type="term" value="C:nucleus"/>
    <property type="evidence" value="ECO:0007669"/>
    <property type="project" value="UniProtKB-SubCell"/>
</dbReference>
<keyword evidence="5" id="KW-0698">rRNA processing</keyword>
<evidence type="ECO:0000256" key="1">
    <source>
        <dbReference type="ARBA" id="ARBA00002355"/>
    </source>
</evidence>